<evidence type="ECO:0000256" key="10">
    <source>
        <dbReference type="ARBA" id="ARBA00032180"/>
    </source>
</evidence>
<reference evidence="13" key="1">
    <citation type="submission" date="2021-12" db="EMBL/GenBank/DDBJ databases">
        <title>Prjna785345.</title>
        <authorList>
            <person name="Rujirawat T."/>
            <person name="Krajaejun T."/>
        </authorList>
    </citation>
    <scope>NUCLEOTIDE SEQUENCE</scope>
    <source>
        <strain evidence="13">Pi057C3</strain>
    </source>
</reference>
<comment type="function">
    <text evidence="1">Component of the nexin-dynein regulatory complex (N-DRC), a key regulator of ciliary/flagellar motility which maintains the alignment and integrity of the distal axoneme and regulates microtubule sliding in motile axonemes.</text>
</comment>
<evidence type="ECO:0000256" key="1">
    <source>
        <dbReference type="ARBA" id="ARBA00003029"/>
    </source>
</evidence>
<name>A0AAD5Q7C3_PYTIN</name>
<dbReference type="PANTHER" id="PTHR31598:SF1">
    <property type="entry name" value="DYNEIN REGULATORY COMPLEX PROTEIN 10"/>
    <property type="match status" value="1"/>
</dbReference>
<evidence type="ECO:0000256" key="12">
    <source>
        <dbReference type="SAM" id="Coils"/>
    </source>
</evidence>
<keyword evidence="9" id="KW-0966">Cell projection</keyword>
<evidence type="ECO:0000256" key="9">
    <source>
        <dbReference type="ARBA" id="ARBA00023273"/>
    </source>
</evidence>
<keyword evidence="8" id="KW-0206">Cytoskeleton</keyword>
<comment type="similarity">
    <text evidence="3">Belongs to the DRC10 family.</text>
</comment>
<dbReference type="Proteomes" id="UP001209570">
    <property type="component" value="Unassembled WGS sequence"/>
</dbReference>
<organism evidence="13 14">
    <name type="scientific">Pythium insidiosum</name>
    <name type="common">Pythiosis disease agent</name>
    <dbReference type="NCBI Taxonomy" id="114742"/>
    <lineage>
        <taxon>Eukaryota</taxon>
        <taxon>Sar</taxon>
        <taxon>Stramenopiles</taxon>
        <taxon>Oomycota</taxon>
        <taxon>Peronosporomycetes</taxon>
        <taxon>Pythiales</taxon>
        <taxon>Pythiaceae</taxon>
        <taxon>Pythium</taxon>
    </lineage>
</organism>
<dbReference type="CDD" id="cd23767">
    <property type="entry name" value="IQCD"/>
    <property type="match status" value="1"/>
</dbReference>
<keyword evidence="12" id="KW-0175">Coiled coil</keyword>
<proteinExistence type="inferred from homology"/>
<evidence type="ECO:0000256" key="5">
    <source>
        <dbReference type="ARBA" id="ARBA00022490"/>
    </source>
</evidence>
<feature type="coiled-coil region" evidence="12">
    <location>
        <begin position="263"/>
        <end position="328"/>
    </location>
</feature>
<evidence type="ECO:0000256" key="4">
    <source>
        <dbReference type="ARBA" id="ARBA00021752"/>
    </source>
</evidence>
<keyword evidence="7" id="KW-0969">Cilium</keyword>
<evidence type="ECO:0000256" key="2">
    <source>
        <dbReference type="ARBA" id="ARBA00004611"/>
    </source>
</evidence>
<feature type="coiled-coil region" evidence="12">
    <location>
        <begin position="141"/>
        <end position="207"/>
    </location>
</feature>
<dbReference type="AlphaFoldDB" id="A0AAD5Q7C3"/>
<evidence type="ECO:0000256" key="8">
    <source>
        <dbReference type="ARBA" id="ARBA00023212"/>
    </source>
</evidence>
<comment type="subcellular location">
    <subcellularLocation>
        <location evidence="2">Cytoplasm</location>
        <location evidence="2">Cytoskeleton</location>
        <location evidence="2">Flagellum axoneme</location>
    </subcellularLocation>
</comment>
<dbReference type="InterPro" id="IPR000048">
    <property type="entry name" value="IQ_motif_EF-hand-BS"/>
</dbReference>
<evidence type="ECO:0000313" key="13">
    <source>
        <dbReference type="EMBL" id="KAJ0394315.1"/>
    </source>
</evidence>
<dbReference type="InterPro" id="IPR042815">
    <property type="entry name" value="DRC10"/>
</dbReference>
<comment type="subunit">
    <text evidence="11">Component of the nexin-dynein regulatory complex (N-DRC). Interacts with CFAP52.</text>
</comment>
<keyword evidence="6" id="KW-0282">Flagellum</keyword>
<dbReference type="Gene3D" id="1.20.5.190">
    <property type="match status" value="1"/>
</dbReference>
<evidence type="ECO:0000256" key="11">
    <source>
        <dbReference type="ARBA" id="ARBA00046836"/>
    </source>
</evidence>
<keyword evidence="14" id="KW-1185">Reference proteome</keyword>
<dbReference type="EMBL" id="JAKCXM010000419">
    <property type="protein sequence ID" value="KAJ0394315.1"/>
    <property type="molecule type" value="Genomic_DNA"/>
</dbReference>
<evidence type="ECO:0000256" key="7">
    <source>
        <dbReference type="ARBA" id="ARBA00023069"/>
    </source>
</evidence>
<evidence type="ECO:0000256" key="6">
    <source>
        <dbReference type="ARBA" id="ARBA00022846"/>
    </source>
</evidence>
<protein>
    <recommendedName>
        <fullName evidence="4">Dynein regulatory complex protein 10</fullName>
    </recommendedName>
    <alternativeName>
        <fullName evidence="10">IQ domain-containing protein D</fullName>
    </alternativeName>
</protein>
<evidence type="ECO:0000256" key="3">
    <source>
        <dbReference type="ARBA" id="ARBA00009071"/>
    </source>
</evidence>
<accession>A0AAD5Q7C3</accession>
<dbReference type="SMART" id="SM00015">
    <property type="entry name" value="IQ"/>
    <property type="match status" value="1"/>
</dbReference>
<evidence type="ECO:0000313" key="14">
    <source>
        <dbReference type="Proteomes" id="UP001209570"/>
    </source>
</evidence>
<comment type="caution">
    <text evidence="13">The sequence shown here is derived from an EMBL/GenBank/DDBJ whole genome shotgun (WGS) entry which is preliminary data.</text>
</comment>
<gene>
    <name evidence="13" type="ORF">P43SY_004198</name>
</gene>
<keyword evidence="5" id="KW-0963">Cytoplasm</keyword>
<dbReference type="PROSITE" id="PS50096">
    <property type="entry name" value="IQ"/>
    <property type="match status" value="1"/>
</dbReference>
<dbReference type="Pfam" id="PF00612">
    <property type="entry name" value="IQ"/>
    <property type="match status" value="1"/>
</dbReference>
<sequence length="375" mass="43555">MQKLTNVESQRMMAVLGDLLDRLNYLTYVPLDPQNELLGTLRENRCLNAAELLREHWRWEQLYLQAMEALDSRQDEIAEQVKANARGLCRDLRDNPVAVEILYHNGTASHDRSEDMQMLVKALSELTDLTHNQLEKTVEDAKSKKELMHVAESRMKQAEDDRVAIREKLGELRKTKDEEIALLDAHVQKLRNELHSINQTAAHEQNLIETELKEAQHKAHEAHAQEMKMLLDKAAMLQTQIAKMAQDHQEEEDGLRKKKCKTAAELAGLIEKYDSEMASLEEEIQDVESSFQKEREQCNQLNEHFLKIDEEQARIDAEERVLEELRAREREQQQFLHNSATKIQKVYRGMLARREYTKMLAKTKKGKKGGKKGKK</sequence>
<dbReference type="PANTHER" id="PTHR31598">
    <property type="entry name" value="IQ DOMAIN-CONTAINING PROTEIN D"/>
    <property type="match status" value="1"/>
</dbReference>